<dbReference type="Gene3D" id="3.30.565.10">
    <property type="entry name" value="Histidine kinase-like ATPase, C-terminal domain"/>
    <property type="match status" value="1"/>
</dbReference>
<dbReference type="SUPFAM" id="SSF47384">
    <property type="entry name" value="Homodimeric domain of signal transducing histidine kinase"/>
    <property type="match status" value="1"/>
</dbReference>
<keyword evidence="5" id="KW-0808">Transferase</keyword>
<proteinExistence type="inferred from homology"/>
<dbReference type="InterPro" id="IPR036890">
    <property type="entry name" value="HATPase_C_sf"/>
</dbReference>
<dbReference type="EMBL" id="CP053587">
    <property type="protein sequence ID" value="WNZ26914.1"/>
    <property type="molecule type" value="Genomic_DNA"/>
</dbReference>
<evidence type="ECO:0000259" key="11">
    <source>
        <dbReference type="PROSITE" id="PS50109"/>
    </source>
</evidence>
<sequence>MTNFLRVTLAVNPFIPHGHCYLWKPDLVWLHLASDFLIAVAYYSIPFALVYFVQRRRDLPFNWIFLLFGAFIVACGTTHLMEIWTLWHPTYWISGGLKATTAGISLFTAVQLLPLIPKALALPSPAQLTEANQQLEAQIEERQRIEAELRRYQNELELRVQERTAELVAANKQLQREITERQRIENVLRSSQETTQRQLVELESIYRNTPIGLCVLDTEFRFMRINESLAEMNGLPVSEHIGRSVREVLPELGEAQAQIFQQVIQTGTPSLNQEIRGMTPAQPGIERIWRVSYYPLRLSEQQVLGVNIVVQEITEQKQAELERERLLASEQMARAAAEAANRTKDEFLSVLSHELRTPLNAILGWAQMLRSKPQLDAAIVQRALETIERNARGQANLINDLLDISRIITGKLRLNVCPVELITVIEAAIDTVRPAADAKGIQIRAILDPEAGPVSGDVDRLQQVVWNLLSNAVKFTPRGGWVQVRLERVNSQVEIVVSDSGLGINPDFLPFVFDRFQQADSKTTRSHGGLGLGLAIVRHLVELHGGSVSVYSAGLGQGAIFTVQLPLMVAQPLKEGERVHPRADADALRSDLPQLYGLHILVVDDEVDARELIRMILHQCGAEVSVAASASEAIALLDRLQPDLLISDIGMPNEDGYTLIRQLRAEFDSKRLPAVALSAYARVEDRTRALAAGFQLHLAKPVNLPELTAAVASLTGRTELDSCSQAAQNQN</sequence>
<dbReference type="PROSITE" id="PS50112">
    <property type="entry name" value="PAS"/>
    <property type="match status" value="1"/>
</dbReference>
<protein>
    <recommendedName>
        <fullName evidence="7">Circadian input-output histidine kinase CikA</fullName>
        <ecNumber evidence="3">2.7.13.3</ecNumber>
    </recommendedName>
</protein>
<dbReference type="EC" id="2.7.13.3" evidence="3"/>
<dbReference type="Pfam" id="PF02518">
    <property type="entry name" value="HATPase_c"/>
    <property type="match status" value="1"/>
</dbReference>
<feature type="domain" description="PAS" evidence="13">
    <location>
        <begin position="198"/>
        <end position="267"/>
    </location>
</feature>
<dbReference type="CDD" id="cd17580">
    <property type="entry name" value="REC_2_DhkD-like"/>
    <property type="match status" value="1"/>
</dbReference>
<evidence type="ECO:0000256" key="7">
    <source>
        <dbReference type="ARBA" id="ARBA00074306"/>
    </source>
</evidence>
<evidence type="ECO:0000256" key="3">
    <source>
        <dbReference type="ARBA" id="ARBA00012438"/>
    </source>
</evidence>
<dbReference type="InterPro" id="IPR003594">
    <property type="entry name" value="HATPase_dom"/>
</dbReference>
<feature type="domain" description="Response regulatory" evidence="12">
    <location>
        <begin position="599"/>
        <end position="715"/>
    </location>
</feature>
<evidence type="ECO:0000313" key="14">
    <source>
        <dbReference type="EMBL" id="WNZ26914.1"/>
    </source>
</evidence>
<feature type="coiled-coil region" evidence="9">
    <location>
        <begin position="128"/>
        <end position="187"/>
    </location>
</feature>
<keyword evidence="10" id="KW-1133">Transmembrane helix</keyword>
<feature type="transmembrane region" description="Helical" evidence="10">
    <location>
        <begin position="64"/>
        <end position="87"/>
    </location>
</feature>
<dbReference type="Pfam" id="PF08448">
    <property type="entry name" value="PAS_4"/>
    <property type="match status" value="1"/>
</dbReference>
<dbReference type="PROSITE" id="PS50110">
    <property type="entry name" value="RESPONSE_REGULATORY"/>
    <property type="match status" value="1"/>
</dbReference>
<keyword evidence="10" id="KW-0472">Membrane</keyword>
<evidence type="ECO:0000256" key="9">
    <source>
        <dbReference type="SAM" id="Coils"/>
    </source>
</evidence>
<dbReference type="CDD" id="cd16922">
    <property type="entry name" value="HATPase_EvgS-ArcB-TorS-like"/>
    <property type="match status" value="1"/>
</dbReference>
<dbReference type="InterPro" id="IPR003661">
    <property type="entry name" value="HisK_dim/P_dom"/>
</dbReference>
<dbReference type="Pfam" id="PF25487">
    <property type="entry name" value="ETR1_N"/>
    <property type="match status" value="1"/>
</dbReference>
<gene>
    <name evidence="14" type="ORF">HJG54_28725</name>
</gene>
<dbReference type="InterPro" id="IPR001789">
    <property type="entry name" value="Sig_transdc_resp-reg_receiver"/>
</dbReference>
<dbReference type="InterPro" id="IPR000014">
    <property type="entry name" value="PAS"/>
</dbReference>
<dbReference type="CDD" id="cd00082">
    <property type="entry name" value="HisKA"/>
    <property type="match status" value="1"/>
</dbReference>
<comment type="catalytic activity">
    <reaction evidence="1">
        <text>ATP + protein L-histidine = ADP + protein N-phospho-L-histidine.</text>
        <dbReference type="EC" id="2.7.13.3"/>
    </reaction>
</comment>
<evidence type="ECO:0000256" key="5">
    <source>
        <dbReference type="ARBA" id="ARBA00022777"/>
    </source>
</evidence>
<reference evidence="14" key="1">
    <citation type="submission" date="2020-05" db="EMBL/GenBank/DDBJ databases">
        <authorList>
            <person name="Zhu T."/>
            <person name="Keshari N."/>
            <person name="Lu X."/>
        </authorList>
    </citation>
    <scope>NUCLEOTIDE SEQUENCE</scope>
    <source>
        <strain evidence="14">NK1-12</strain>
    </source>
</reference>
<dbReference type="SUPFAM" id="SSF52172">
    <property type="entry name" value="CheY-like"/>
    <property type="match status" value="1"/>
</dbReference>
<feature type="domain" description="Histidine kinase" evidence="11">
    <location>
        <begin position="350"/>
        <end position="569"/>
    </location>
</feature>
<dbReference type="Gene3D" id="3.40.50.2300">
    <property type="match status" value="1"/>
</dbReference>
<dbReference type="FunFam" id="3.30.565.10:FF:000010">
    <property type="entry name" value="Sensor histidine kinase RcsC"/>
    <property type="match status" value="1"/>
</dbReference>
<dbReference type="InterPro" id="IPR035965">
    <property type="entry name" value="PAS-like_dom_sf"/>
</dbReference>
<dbReference type="InterPro" id="IPR036097">
    <property type="entry name" value="HisK_dim/P_sf"/>
</dbReference>
<dbReference type="PANTHER" id="PTHR43547">
    <property type="entry name" value="TWO-COMPONENT HISTIDINE KINASE"/>
    <property type="match status" value="1"/>
</dbReference>
<evidence type="ECO:0000256" key="2">
    <source>
        <dbReference type="ARBA" id="ARBA00006402"/>
    </source>
</evidence>
<dbReference type="InterPro" id="IPR011006">
    <property type="entry name" value="CheY-like_superfamily"/>
</dbReference>
<dbReference type="SUPFAM" id="SSF55785">
    <property type="entry name" value="PYP-like sensor domain (PAS domain)"/>
    <property type="match status" value="1"/>
</dbReference>
<comment type="similarity">
    <text evidence="2">In the N-terminal section; belongs to the phytochrome family.</text>
</comment>
<dbReference type="Gene3D" id="3.30.450.20">
    <property type="entry name" value="PAS domain"/>
    <property type="match status" value="1"/>
</dbReference>
<dbReference type="Pfam" id="PF00072">
    <property type="entry name" value="Response_reg"/>
    <property type="match status" value="1"/>
</dbReference>
<dbReference type="PRINTS" id="PR00344">
    <property type="entry name" value="BCTRLSENSOR"/>
</dbReference>
<dbReference type="InterPro" id="IPR005467">
    <property type="entry name" value="His_kinase_dom"/>
</dbReference>
<evidence type="ECO:0000259" key="12">
    <source>
        <dbReference type="PROSITE" id="PS50110"/>
    </source>
</evidence>
<accession>A0AA96WKN1</accession>
<feature type="modified residue" description="4-aspartylphosphate" evidence="8">
    <location>
        <position position="648"/>
    </location>
</feature>
<evidence type="ECO:0000256" key="6">
    <source>
        <dbReference type="ARBA" id="ARBA00023012"/>
    </source>
</evidence>
<dbReference type="AlphaFoldDB" id="A0AA96WKN1"/>
<keyword evidence="5" id="KW-0418">Kinase</keyword>
<name>A0AA96WKN1_9CYAN</name>
<evidence type="ECO:0000256" key="8">
    <source>
        <dbReference type="PROSITE-ProRule" id="PRU00169"/>
    </source>
</evidence>
<dbReference type="PANTHER" id="PTHR43547:SF2">
    <property type="entry name" value="HYBRID SIGNAL TRANSDUCTION HISTIDINE KINASE C"/>
    <property type="match status" value="1"/>
</dbReference>
<dbReference type="InterPro" id="IPR013656">
    <property type="entry name" value="PAS_4"/>
</dbReference>
<dbReference type="CDD" id="cd00130">
    <property type="entry name" value="PAS"/>
    <property type="match status" value="1"/>
</dbReference>
<evidence type="ECO:0000259" key="13">
    <source>
        <dbReference type="PROSITE" id="PS50112"/>
    </source>
</evidence>
<dbReference type="NCBIfam" id="TIGR00229">
    <property type="entry name" value="sensory_box"/>
    <property type="match status" value="1"/>
</dbReference>
<evidence type="ECO:0000256" key="4">
    <source>
        <dbReference type="ARBA" id="ARBA00022553"/>
    </source>
</evidence>
<evidence type="ECO:0000256" key="10">
    <source>
        <dbReference type="SAM" id="Phobius"/>
    </source>
</evidence>
<dbReference type="InterPro" id="IPR058544">
    <property type="entry name" value="ETR1_N"/>
</dbReference>
<dbReference type="SMART" id="SM00388">
    <property type="entry name" value="HisKA"/>
    <property type="match status" value="1"/>
</dbReference>
<evidence type="ECO:0000256" key="1">
    <source>
        <dbReference type="ARBA" id="ARBA00000085"/>
    </source>
</evidence>
<keyword evidence="10" id="KW-0812">Transmembrane</keyword>
<dbReference type="PROSITE" id="PS50109">
    <property type="entry name" value="HIS_KIN"/>
    <property type="match status" value="1"/>
</dbReference>
<dbReference type="Gene3D" id="1.10.287.130">
    <property type="match status" value="1"/>
</dbReference>
<organism evidence="14">
    <name type="scientific">Leptolyngbya sp. NK1-12</name>
    <dbReference type="NCBI Taxonomy" id="2547451"/>
    <lineage>
        <taxon>Bacteria</taxon>
        <taxon>Bacillati</taxon>
        <taxon>Cyanobacteriota</taxon>
        <taxon>Cyanophyceae</taxon>
        <taxon>Leptolyngbyales</taxon>
        <taxon>Leptolyngbyaceae</taxon>
        <taxon>Leptolyngbya group</taxon>
        <taxon>Leptolyngbya</taxon>
    </lineage>
</organism>
<dbReference type="GO" id="GO:0000155">
    <property type="term" value="F:phosphorelay sensor kinase activity"/>
    <property type="evidence" value="ECO:0007669"/>
    <property type="project" value="InterPro"/>
</dbReference>
<dbReference type="SMART" id="SM00387">
    <property type="entry name" value="HATPase_c"/>
    <property type="match status" value="1"/>
</dbReference>
<keyword evidence="6" id="KW-0902">Two-component regulatory system</keyword>
<dbReference type="RefSeq" id="WP_316436484.1">
    <property type="nucleotide sequence ID" value="NZ_CP053587.1"/>
</dbReference>
<dbReference type="SMART" id="SM00448">
    <property type="entry name" value="REC"/>
    <property type="match status" value="1"/>
</dbReference>
<dbReference type="InterPro" id="IPR004358">
    <property type="entry name" value="Sig_transdc_His_kin-like_C"/>
</dbReference>
<feature type="transmembrane region" description="Helical" evidence="10">
    <location>
        <begin position="28"/>
        <end position="52"/>
    </location>
</feature>
<dbReference type="Pfam" id="PF00512">
    <property type="entry name" value="HisKA"/>
    <property type="match status" value="1"/>
</dbReference>
<keyword evidence="9" id="KW-0175">Coiled coil</keyword>
<keyword evidence="4 8" id="KW-0597">Phosphoprotein</keyword>
<dbReference type="SUPFAM" id="SSF55874">
    <property type="entry name" value="ATPase domain of HSP90 chaperone/DNA topoisomerase II/histidine kinase"/>
    <property type="match status" value="1"/>
</dbReference>